<proteinExistence type="inferred from homology"/>
<feature type="binding site" evidence="4">
    <location>
        <begin position="116"/>
        <end position="118"/>
    </location>
    <ligand>
        <name>GTP</name>
        <dbReference type="ChEBI" id="CHEBI:37565"/>
    </ligand>
</feature>
<gene>
    <name evidence="4" type="primary">ftsZ</name>
    <name evidence="10" type="ORF">SAMN05421544_11915</name>
</gene>
<dbReference type="PANTHER" id="PTHR30314">
    <property type="entry name" value="CELL DIVISION PROTEIN FTSZ-RELATED"/>
    <property type="match status" value="1"/>
</dbReference>
<feature type="domain" description="Tubulin/FtsZ 2-layer sandwich" evidence="9">
    <location>
        <begin position="214"/>
        <end position="336"/>
    </location>
</feature>
<dbReference type="Gene3D" id="3.40.50.1440">
    <property type="entry name" value="Tubulin/FtsZ, GTPase domain"/>
    <property type="match status" value="1"/>
</dbReference>
<evidence type="ECO:0000313" key="11">
    <source>
        <dbReference type="Proteomes" id="UP000198517"/>
    </source>
</evidence>
<evidence type="ECO:0000259" key="9">
    <source>
        <dbReference type="SMART" id="SM00865"/>
    </source>
</evidence>
<dbReference type="GO" id="GO:0005525">
    <property type="term" value="F:GTP binding"/>
    <property type="evidence" value="ECO:0007669"/>
    <property type="project" value="UniProtKB-UniRule"/>
</dbReference>
<feature type="binding site" evidence="4">
    <location>
        <begin position="28"/>
        <end position="32"/>
    </location>
    <ligand>
        <name>GTP</name>
        <dbReference type="ChEBI" id="CHEBI:37565"/>
    </ligand>
</feature>
<dbReference type="Proteomes" id="UP000198517">
    <property type="component" value="Unassembled WGS sequence"/>
</dbReference>
<dbReference type="InterPro" id="IPR008280">
    <property type="entry name" value="Tub_FtsZ_C"/>
</dbReference>
<keyword evidence="4 6" id="KW-0717">Septation</keyword>
<dbReference type="InterPro" id="IPR024757">
    <property type="entry name" value="FtsZ_C"/>
</dbReference>
<dbReference type="RefSeq" id="WP_092737712.1">
    <property type="nucleotide sequence ID" value="NZ_FNAS01000019.1"/>
</dbReference>
<organism evidence="10 11">
    <name type="scientific">Riemerella columbipharyngis</name>
    <dbReference type="NCBI Taxonomy" id="1071918"/>
    <lineage>
        <taxon>Bacteria</taxon>
        <taxon>Pseudomonadati</taxon>
        <taxon>Bacteroidota</taxon>
        <taxon>Flavobacteriia</taxon>
        <taxon>Flavobacteriales</taxon>
        <taxon>Weeksellaceae</taxon>
        <taxon>Riemerella</taxon>
    </lineage>
</organism>
<dbReference type="NCBIfam" id="TIGR00065">
    <property type="entry name" value="ftsZ"/>
    <property type="match status" value="1"/>
</dbReference>
<dbReference type="GO" id="GO:0032153">
    <property type="term" value="C:cell division site"/>
    <property type="evidence" value="ECO:0007669"/>
    <property type="project" value="UniProtKB-UniRule"/>
</dbReference>
<dbReference type="GO" id="GO:0005737">
    <property type="term" value="C:cytoplasm"/>
    <property type="evidence" value="ECO:0007669"/>
    <property type="project" value="UniProtKB-SubCell"/>
</dbReference>
<dbReference type="PROSITE" id="PS01134">
    <property type="entry name" value="FTSZ_1"/>
    <property type="match status" value="1"/>
</dbReference>
<dbReference type="CDD" id="cd02201">
    <property type="entry name" value="FtsZ_type1"/>
    <property type="match status" value="1"/>
</dbReference>
<dbReference type="SUPFAM" id="SSF55307">
    <property type="entry name" value="Tubulin C-terminal domain-like"/>
    <property type="match status" value="1"/>
</dbReference>
<dbReference type="PANTHER" id="PTHR30314:SF3">
    <property type="entry name" value="MITOCHONDRIAL DIVISION PROTEIN FSZA"/>
    <property type="match status" value="1"/>
</dbReference>
<feature type="compositionally biased region" description="Basic and acidic residues" evidence="7">
    <location>
        <begin position="346"/>
        <end position="364"/>
    </location>
</feature>
<accession>A0A1G7F4A5</accession>
<keyword evidence="2 4" id="KW-0547">Nucleotide-binding</keyword>
<dbReference type="AlphaFoldDB" id="A0A1G7F4A5"/>
<dbReference type="SMART" id="SM00864">
    <property type="entry name" value="Tubulin"/>
    <property type="match status" value="1"/>
</dbReference>
<comment type="similarity">
    <text evidence="1 4 6">Belongs to the FtsZ family.</text>
</comment>
<dbReference type="InterPro" id="IPR000158">
    <property type="entry name" value="Cell_div_FtsZ"/>
</dbReference>
<dbReference type="PROSITE" id="PS01135">
    <property type="entry name" value="FTSZ_2"/>
    <property type="match status" value="1"/>
</dbReference>
<name>A0A1G7F4A5_9FLAO</name>
<dbReference type="Pfam" id="PF00091">
    <property type="entry name" value="Tubulin"/>
    <property type="match status" value="1"/>
</dbReference>
<comment type="function">
    <text evidence="4 6">Essential cell division protein that forms a contractile ring structure (Z ring) at the future cell division site. The regulation of the ring assembly controls the timing and the location of cell division. One of the functions of the FtsZ ring is to recruit other cell division proteins to the septum to produce a new cell wall between the dividing cells. Binds GTP and shows GTPase activity.</text>
</comment>
<feature type="binding site" evidence="4">
    <location>
        <position position="194"/>
    </location>
    <ligand>
        <name>GTP</name>
        <dbReference type="ChEBI" id="CHEBI:37565"/>
    </ligand>
</feature>
<evidence type="ECO:0000256" key="1">
    <source>
        <dbReference type="ARBA" id="ARBA00009690"/>
    </source>
</evidence>
<keyword evidence="4 6" id="KW-0131">Cell cycle</keyword>
<evidence type="ECO:0000313" key="10">
    <source>
        <dbReference type="EMBL" id="SDE70721.1"/>
    </source>
</evidence>
<dbReference type="Gene3D" id="3.30.1330.20">
    <property type="entry name" value="Tubulin/FtsZ, C-terminal domain"/>
    <property type="match status" value="1"/>
</dbReference>
<dbReference type="Pfam" id="PF12327">
    <property type="entry name" value="FtsZ_C"/>
    <property type="match status" value="1"/>
</dbReference>
<dbReference type="GO" id="GO:0000917">
    <property type="term" value="P:division septum assembly"/>
    <property type="evidence" value="ECO:0007669"/>
    <property type="project" value="UniProtKB-KW"/>
</dbReference>
<dbReference type="FunFam" id="3.40.50.1440:FF:000001">
    <property type="entry name" value="Cell division protein FtsZ"/>
    <property type="match status" value="1"/>
</dbReference>
<dbReference type="SMART" id="SM00865">
    <property type="entry name" value="Tubulin_C"/>
    <property type="match status" value="1"/>
</dbReference>
<dbReference type="PRINTS" id="PR00423">
    <property type="entry name" value="CELLDVISFTSZ"/>
</dbReference>
<protein>
    <recommendedName>
        <fullName evidence="4 5">Cell division protein FtsZ</fullName>
    </recommendedName>
</protein>
<dbReference type="GO" id="GO:0003924">
    <property type="term" value="F:GTPase activity"/>
    <property type="evidence" value="ECO:0007669"/>
    <property type="project" value="UniProtKB-UniRule"/>
</dbReference>
<evidence type="ECO:0000256" key="2">
    <source>
        <dbReference type="ARBA" id="ARBA00022741"/>
    </source>
</evidence>
<feature type="binding site" evidence="4">
    <location>
        <position position="151"/>
    </location>
    <ligand>
        <name>GTP</name>
        <dbReference type="ChEBI" id="CHEBI:37565"/>
    </ligand>
</feature>
<evidence type="ECO:0000256" key="3">
    <source>
        <dbReference type="ARBA" id="ARBA00023134"/>
    </source>
</evidence>
<evidence type="ECO:0000256" key="5">
    <source>
        <dbReference type="NCBIfam" id="TIGR00065"/>
    </source>
</evidence>
<sequence length="614" mass="67787">MENTTNSGFEFTLPKGNSSIIKVIGVGGGGNNALKHMYEKGIHGVDFVICNTDAQALDSSPVPNKLQLGLSVTEGLGAGADPEVGERAALESIDDIKAILGQNTKMIFITAGMGGGTGTGAAPIIAKTAKDMGILTVGIVTMPFSFEGKRRLEQAEIGLEKLRNNVDSLIVINNDKLRKQFGNLSFTQGFAKADEVLTNAAKGMAEVITGSFVINIDFRDAKSVLENSGTALMSTGVASGENRAQEAVRKALDSPLLNDNQITGAQDVLLLIQSGSEEESEVTVDEFSLINDYIQKEAGNTANIIFGIGTDEELGDSIRVLVIATGFSNEQPKLSGSEQIIKIPIDDKKGRRESPFKSSIEVKKSVSNNETTPQEKNSISLDLNDADEDYEMPKFSIEGNGQFSPSNSVEQEVKLLEEEEDDDMVFDFSDKENEEFNLFSYKDFEADDIYTEEHTDTPVKIVDSLPSEESVAYEKEEEKPLEFKFTIKNEMPSVEKPQQEVYFQHIAEEFVAETPEETNEALDTIAEIEDIKFIEKPVNNKTIERRNKLQQFNSRYQQSDEITQFDTVPAFKRRNIKLDNYDTPSQSTIESYVSVNQDGKIEIKENRFLNKDVD</sequence>
<dbReference type="InterPro" id="IPR020805">
    <property type="entry name" value="Cell_div_FtsZ_CS"/>
</dbReference>
<evidence type="ECO:0000256" key="7">
    <source>
        <dbReference type="SAM" id="MobiDB-lite"/>
    </source>
</evidence>
<keyword evidence="4 6" id="KW-0132">Cell division</keyword>
<dbReference type="EMBL" id="FNAS01000019">
    <property type="protein sequence ID" value="SDE70721.1"/>
    <property type="molecule type" value="Genomic_DNA"/>
</dbReference>
<comment type="subunit">
    <text evidence="4">Homodimer. Polymerizes to form a dynamic ring structure in a strictly GTP-dependent manner. Interacts directly with several other division proteins.</text>
</comment>
<comment type="subcellular location">
    <subcellularLocation>
        <location evidence="4">Cytoplasm</location>
    </subcellularLocation>
    <text evidence="4">Assembles at midcell at the inner surface of the cytoplasmic membrane.</text>
</comment>
<dbReference type="STRING" id="1071918.SAMN05421544_11915"/>
<feature type="binding site" evidence="4">
    <location>
        <position position="147"/>
    </location>
    <ligand>
        <name>GTP</name>
        <dbReference type="ChEBI" id="CHEBI:37565"/>
    </ligand>
</feature>
<evidence type="ECO:0000256" key="4">
    <source>
        <dbReference type="HAMAP-Rule" id="MF_00909"/>
    </source>
</evidence>
<dbReference type="HAMAP" id="MF_00909">
    <property type="entry name" value="FtsZ"/>
    <property type="match status" value="1"/>
</dbReference>
<dbReference type="InterPro" id="IPR003008">
    <property type="entry name" value="Tubulin_FtsZ_GTPase"/>
</dbReference>
<keyword evidence="11" id="KW-1185">Reference proteome</keyword>
<feature type="compositionally biased region" description="Polar residues" evidence="7">
    <location>
        <begin position="365"/>
        <end position="381"/>
    </location>
</feature>
<dbReference type="InterPro" id="IPR036525">
    <property type="entry name" value="Tubulin/FtsZ_GTPase_sf"/>
</dbReference>
<dbReference type="OrthoDB" id="9813375at2"/>
<reference evidence="10 11" key="1">
    <citation type="submission" date="2016-10" db="EMBL/GenBank/DDBJ databases">
        <authorList>
            <person name="de Groot N.N."/>
        </authorList>
    </citation>
    <scope>NUCLEOTIDE SEQUENCE [LARGE SCALE GENOMIC DNA]</scope>
    <source>
        <strain evidence="10 11">DSM 24015</strain>
    </source>
</reference>
<dbReference type="InterPro" id="IPR045061">
    <property type="entry name" value="FtsZ/CetZ"/>
</dbReference>
<dbReference type="GO" id="GO:0051258">
    <property type="term" value="P:protein polymerization"/>
    <property type="evidence" value="ECO:0007669"/>
    <property type="project" value="UniProtKB-UniRule"/>
</dbReference>
<keyword evidence="4" id="KW-0963">Cytoplasm</keyword>
<feature type="domain" description="Tubulin/FtsZ GTPase" evidence="8">
    <location>
        <begin position="20"/>
        <end position="212"/>
    </location>
</feature>
<evidence type="ECO:0000256" key="6">
    <source>
        <dbReference type="RuleBase" id="RU000631"/>
    </source>
</evidence>
<evidence type="ECO:0000259" key="8">
    <source>
        <dbReference type="SMART" id="SM00864"/>
    </source>
</evidence>
<dbReference type="SUPFAM" id="SSF52490">
    <property type="entry name" value="Tubulin nucleotide-binding domain-like"/>
    <property type="match status" value="1"/>
</dbReference>
<keyword evidence="3 4" id="KW-0342">GTP-binding</keyword>
<dbReference type="InterPro" id="IPR018316">
    <property type="entry name" value="Tubulin/FtsZ_2-layer-sand-dom"/>
</dbReference>
<dbReference type="GO" id="GO:0043093">
    <property type="term" value="P:FtsZ-dependent cytokinesis"/>
    <property type="evidence" value="ECO:0007669"/>
    <property type="project" value="UniProtKB-UniRule"/>
</dbReference>
<feature type="region of interest" description="Disordered" evidence="7">
    <location>
        <begin position="346"/>
        <end position="383"/>
    </location>
</feature>
<dbReference type="InterPro" id="IPR037103">
    <property type="entry name" value="Tubulin/FtsZ-like_C"/>
</dbReference>